<dbReference type="AlphaFoldDB" id="A0AAV7MY49"/>
<evidence type="ECO:0000313" key="2">
    <source>
        <dbReference type="Proteomes" id="UP001066276"/>
    </source>
</evidence>
<keyword evidence="2" id="KW-1185">Reference proteome</keyword>
<organism evidence="1 2">
    <name type="scientific">Pleurodeles waltl</name>
    <name type="common">Iberian ribbed newt</name>
    <dbReference type="NCBI Taxonomy" id="8319"/>
    <lineage>
        <taxon>Eukaryota</taxon>
        <taxon>Metazoa</taxon>
        <taxon>Chordata</taxon>
        <taxon>Craniata</taxon>
        <taxon>Vertebrata</taxon>
        <taxon>Euteleostomi</taxon>
        <taxon>Amphibia</taxon>
        <taxon>Batrachia</taxon>
        <taxon>Caudata</taxon>
        <taxon>Salamandroidea</taxon>
        <taxon>Salamandridae</taxon>
        <taxon>Pleurodelinae</taxon>
        <taxon>Pleurodeles</taxon>
    </lineage>
</organism>
<dbReference type="Proteomes" id="UP001066276">
    <property type="component" value="Chromosome 9"/>
</dbReference>
<proteinExistence type="predicted"/>
<sequence length="160" mass="16789">MQCQGFHLVGALGPCTDQGCALMRGAATVASPVRGRHFVLRSSAVGLLRAETWGAFGPQKMCTPKIAQEEEERREDVLDILSFLMLAGDTICAPANMRGNGAVLAVLPETGAQGDNMQAGAAKQDTVSGVLVDIACDKQLIPPSNTLTLDLVSIRPLQGT</sequence>
<gene>
    <name evidence="1" type="ORF">NDU88_006062</name>
</gene>
<comment type="caution">
    <text evidence="1">The sequence shown here is derived from an EMBL/GenBank/DDBJ whole genome shotgun (WGS) entry which is preliminary data.</text>
</comment>
<name>A0AAV7MY49_PLEWA</name>
<reference evidence="1" key="1">
    <citation type="journal article" date="2022" name="bioRxiv">
        <title>Sequencing and chromosome-scale assembly of the giantPleurodeles waltlgenome.</title>
        <authorList>
            <person name="Brown T."/>
            <person name="Elewa A."/>
            <person name="Iarovenko S."/>
            <person name="Subramanian E."/>
            <person name="Araus A.J."/>
            <person name="Petzold A."/>
            <person name="Susuki M."/>
            <person name="Suzuki K.-i.T."/>
            <person name="Hayashi T."/>
            <person name="Toyoda A."/>
            <person name="Oliveira C."/>
            <person name="Osipova E."/>
            <person name="Leigh N.D."/>
            <person name="Simon A."/>
            <person name="Yun M.H."/>
        </authorList>
    </citation>
    <scope>NUCLEOTIDE SEQUENCE</scope>
    <source>
        <strain evidence="1">20211129_DDA</strain>
        <tissue evidence="1">Liver</tissue>
    </source>
</reference>
<evidence type="ECO:0000313" key="1">
    <source>
        <dbReference type="EMBL" id="KAJ1108691.1"/>
    </source>
</evidence>
<accession>A0AAV7MY49</accession>
<protein>
    <submittedName>
        <fullName evidence="1">Uncharacterized protein</fullName>
    </submittedName>
</protein>
<dbReference type="EMBL" id="JANPWB010000013">
    <property type="protein sequence ID" value="KAJ1108691.1"/>
    <property type="molecule type" value="Genomic_DNA"/>
</dbReference>